<name>A0AAE0QTN5_9TELE</name>
<protein>
    <submittedName>
        <fullName evidence="2">Uncharacterized protein</fullName>
    </submittedName>
</protein>
<dbReference type="AlphaFoldDB" id="A0AAE0QTN5"/>
<sequence length="210" mass="23273">MPRPIFCYVSKVSANIILCPALYYKLYTMQRKPALDPSDISNYRPNNLHDPNQSGFKAAHSTETALLAVTEQLHAARSAKLSKVLILLNLSAAFDTVNQKTINPSKTELLVIPGENTSNSMKERAEAEVKKLMGSFLTSNDAQLKGDEETRTQAKVDGKAEGVAEESSSKEKERKKRTRRGTRDGGKRKVQVNKTDGKGFEESTSMGEFY</sequence>
<evidence type="ECO:0000256" key="1">
    <source>
        <dbReference type="SAM" id="MobiDB-lite"/>
    </source>
</evidence>
<accession>A0AAE0QTN5</accession>
<evidence type="ECO:0000313" key="2">
    <source>
        <dbReference type="EMBL" id="KAK3531739.1"/>
    </source>
</evidence>
<gene>
    <name evidence="2" type="ORF">QTP70_027296</name>
</gene>
<evidence type="ECO:0000313" key="3">
    <source>
        <dbReference type="Proteomes" id="UP001274896"/>
    </source>
</evidence>
<keyword evidence="3" id="KW-1185">Reference proteome</keyword>
<proteinExistence type="predicted"/>
<dbReference type="Proteomes" id="UP001274896">
    <property type="component" value="Unassembled WGS sequence"/>
</dbReference>
<comment type="caution">
    <text evidence="2">The sequence shown here is derived from an EMBL/GenBank/DDBJ whole genome shotgun (WGS) entry which is preliminary data.</text>
</comment>
<organism evidence="2 3">
    <name type="scientific">Hemibagrus guttatus</name>
    <dbReference type="NCBI Taxonomy" id="175788"/>
    <lineage>
        <taxon>Eukaryota</taxon>
        <taxon>Metazoa</taxon>
        <taxon>Chordata</taxon>
        <taxon>Craniata</taxon>
        <taxon>Vertebrata</taxon>
        <taxon>Euteleostomi</taxon>
        <taxon>Actinopterygii</taxon>
        <taxon>Neopterygii</taxon>
        <taxon>Teleostei</taxon>
        <taxon>Ostariophysi</taxon>
        <taxon>Siluriformes</taxon>
        <taxon>Bagridae</taxon>
        <taxon>Hemibagrus</taxon>
    </lineage>
</organism>
<feature type="region of interest" description="Disordered" evidence="1">
    <location>
        <begin position="140"/>
        <end position="210"/>
    </location>
</feature>
<dbReference type="EMBL" id="JAUCMX010000011">
    <property type="protein sequence ID" value="KAK3531739.1"/>
    <property type="molecule type" value="Genomic_DNA"/>
</dbReference>
<reference evidence="2" key="1">
    <citation type="submission" date="2023-06" db="EMBL/GenBank/DDBJ databases">
        <title>Male Hemibagrus guttatus genome.</title>
        <authorList>
            <person name="Bian C."/>
        </authorList>
    </citation>
    <scope>NUCLEOTIDE SEQUENCE</scope>
    <source>
        <strain evidence="2">Male_cb2023</strain>
        <tissue evidence="2">Muscle</tissue>
    </source>
</reference>
<feature type="compositionally biased region" description="Basic and acidic residues" evidence="1">
    <location>
        <begin position="144"/>
        <end position="172"/>
    </location>
</feature>